<protein>
    <submittedName>
        <fullName evidence="1">Unannotated protein</fullName>
    </submittedName>
</protein>
<reference evidence="1" key="1">
    <citation type="submission" date="2020-05" db="EMBL/GenBank/DDBJ databases">
        <authorList>
            <person name="Chiriac C."/>
            <person name="Salcher M."/>
            <person name="Ghai R."/>
            <person name="Kavagutti S V."/>
        </authorList>
    </citation>
    <scope>NUCLEOTIDE SEQUENCE</scope>
</reference>
<proteinExistence type="predicted"/>
<dbReference type="AlphaFoldDB" id="A0A6J6C4S5"/>
<name>A0A6J6C4S5_9ZZZZ</name>
<organism evidence="1">
    <name type="scientific">freshwater metagenome</name>
    <dbReference type="NCBI Taxonomy" id="449393"/>
    <lineage>
        <taxon>unclassified sequences</taxon>
        <taxon>metagenomes</taxon>
        <taxon>ecological metagenomes</taxon>
    </lineage>
</organism>
<sequence length="156" mass="16393">MRKRLIFAVVTLALVFVISVVGASVLNLAGSDSAPGEGKTDAACASNLVITHPVSNGGHDNNRILHVTVTGDMTECEGQTMRVEVDLPNAEHAFAVEKIGADVRSIEFLFNETTGDFTDTAPIAVDGELVAQGDLLGPIKAKDFGLVSLLIASSWE</sequence>
<gene>
    <name evidence="1" type="ORF">UFOPK1410_00994</name>
</gene>
<evidence type="ECO:0000313" key="1">
    <source>
        <dbReference type="EMBL" id="CAB4546381.1"/>
    </source>
</evidence>
<dbReference type="EMBL" id="CAEZSH010000156">
    <property type="protein sequence ID" value="CAB4546381.1"/>
    <property type="molecule type" value="Genomic_DNA"/>
</dbReference>
<accession>A0A6J6C4S5</accession>